<feature type="transmembrane region" description="Helical" evidence="1">
    <location>
        <begin position="92"/>
        <end position="110"/>
    </location>
</feature>
<evidence type="ECO:0000313" key="3">
    <source>
        <dbReference type="EMBL" id="GAA3561424.1"/>
    </source>
</evidence>
<reference evidence="4" key="1">
    <citation type="journal article" date="2019" name="Int. J. Syst. Evol. Microbiol.">
        <title>The Global Catalogue of Microorganisms (GCM) 10K type strain sequencing project: providing services to taxonomists for standard genome sequencing and annotation.</title>
        <authorList>
            <consortium name="The Broad Institute Genomics Platform"/>
            <consortium name="The Broad Institute Genome Sequencing Center for Infectious Disease"/>
            <person name="Wu L."/>
            <person name="Ma J."/>
        </authorList>
    </citation>
    <scope>NUCLEOTIDE SEQUENCE [LARGE SCALE GENOMIC DNA]</scope>
    <source>
        <strain evidence="4">JCM 17111</strain>
    </source>
</reference>
<evidence type="ECO:0000259" key="2">
    <source>
        <dbReference type="Pfam" id="PF22827"/>
    </source>
</evidence>
<evidence type="ECO:0000256" key="1">
    <source>
        <dbReference type="SAM" id="Phobius"/>
    </source>
</evidence>
<dbReference type="Pfam" id="PF22827">
    <property type="entry name" value="GldL_N"/>
    <property type="match status" value="1"/>
</dbReference>
<dbReference type="InterPro" id="IPR055087">
    <property type="entry name" value="GldL-like_N"/>
</dbReference>
<feature type="transmembrane region" description="Helical" evidence="1">
    <location>
        <begin position="67"/>
        <end position="86"/>
    </location>
</feature>
<keyword evidence="1" id="KW-0472">Membrane</keyword>
<protein>
    <recommendedName>
        <fullName evidence="2">Gliding motility protein GldL-like N-terminal domain-containing protein</fullName>
    </recommendedName>
</protein>
<evidence type="ECO:0000313" key="4">
    <source>
        <dbReference type="Proteomes" id="UP001500954"/>
    </source>
</evidence>
<name>A0ABP6X5X9_9FLAO</name>
<feature type="transmembrane region" description="Helical" evidence="1">
    <location>
        <begin position="36"/>
        <end position="55"/>
    </location>
</feature>
<sequence>MNAKNYNYVVLIIIGLVIALISFLVSKFKYSPNTEFWTNIGLAISEFSGFIMLIRNGTFIRTKYFRVFKGVFAIILIGALFKILHYPYGNEIIVVGFAFAVLIYFFSFLNKPIRKRLDYLKLFWVVVAYTGGILRFLHIINDDYQILSSAIMWLAIIDYMKMERQKRRLFD</sequence>
<accession>A0ABP6X5X9</accession>
<feature type="transmembrane region" description="Helical" evidence="1">
    <location>
        <begin position="7"/>
        <end position="24"/>
    </location>
</feature>
<keyword evidence="1" id="KW-0812">Transmembrane</keyword>
<keyword evidence="1" id="KW-1133">Transmembrane helix</keyword>
<keyword evidence="4" id="KW-1185">Reference proteome</keyword>
<organism evidence="3 4">
    <name type="scientific">Snuella lapsa</name>
    <dbReference type="NCBI Taxonomy" id="870481"/>
    <lineage>
        <taxon>Bacteria</taxon>
        <taxon>Pseudomonadati</taxon>
        <taxon>Bacteroidota</taxon>
        <taxon>Flavobacteriia</taxon>
        <taxon>Flavobacteriales</taxon>
        <taxon>Flavobacteriaceae</taxon>
        <taxon>Snuella</taxon>
    </lineage>
</organism>
<gene>
    <name evidence="3" type="ORF">GCM10022395_10040</name>
</gene>
<feature type="domain" description="Gliding motility protein GldL-like N-terminal" evidence="2">
    <location>
        <begin position="73"/>
        <end position="119"/>
    </location>
</feature>
<feature type="transmembrane region" description="Helical" evidence="1">
    <location>
        <begin position="122"/>
        <end position="140"/>
    </location>
</feature>
<dbReference type="RefSeq" id="WP_345004752.1">
    <property type="nucleotide sequence ID" value="NZ_BAABCY010000032.1"/>
</dbReference>
<comment type="caution">
    <text evidence="3">The sequence shown here is derived from an EMBL/GenBank/DDBJ whole genome shotgun (WGS) entry which is preliminary data.</text>
</comment>
<proteinExistence type="predicted"/>
<dbReference type="Proteomes" id="UP001500954">
    <property type="component" value="Unassembled WGS sequence"/>
</dbReference>
<dbReference type="EMBL" id="BAABCY010000032">
    <property type="protein sequence ID" value="GAA3561424.1"/>
    <property type="molecule type" value="Genomic_DNA"/>
</dbReference>